<sequence length="173" mass="19502">MSVICVYNNERIFTKRLAASLKNAPSIELMAVDNRTQAFWSAGAALNYGAGKARGSVLAFCHQDIFFLDVTALLSAANKLIEHSSDFIVGSAGVDATGWQGHMMDRFVMLATPLTDWNWVDSLDELLFMVTKKQWQQQPITEEAPLAWYGYAVEYGLRHRNRRICCRYSPHPP</sequence>
<dbReference type="Proteomes" id="UP000242699">
    <property type="component" value="Unassembled WGS sequence"/>
</dbReference>
<reference evidence="1 2" key="1">
    <citation type="journal article" date="2014" name="BMC Genomics">
        <title>Comparison of environmental and isolate Sulfobacillus genomes reveals diverse carbon, sulfur, nitrogen, and hydrogen metabolisms.</title>
        <authorList>
            <person name="Justice N.B."/>
            <person name="Norman A."/>
            <person name="Brown C.T."/>
            <person name="Singh A."/>
            <person name="Thomas B.C."/>
            <person name="Banfield J.F."/>
        </authorList>
    </citation>
    <scope>NUCLEOTIDE SEQUENCE [LARGE SCALE GENOMIC DNA]</scope>
    <source>
        <strain evidence="1">AMDSBA1</strain>
    </source>
</reference>
<name>A0A2T2WHL3_9FIRM</name>
<proteinExistence type="predicted"/>
<gene>
    <name evidence="1" type="ORF">C7B43_21130</name>
</gene>
<evidence type="ECO:0000313" key="2">
    <source>
        <dbReference type="Proteomes" id="UP000242699"/>
    </source>
</evidence>
<dbReference type="SUPFAM" id="SSF53448">
    <property type="entry name" value="Nucleotide-diphospho-sugar transferases"/>
    <property type="match status" value="1"/>
</dbReference>
<accession>A0A2T2WHL3</accession>
<evidence type="ECO:0008006" key="3">
    <source>
        <dbReference type="Google" id="ProtNLM"/>
    </source>
</evidence>
<dbReference type="InterPro" id="IPR029044">
    <property type="entry name" value="Nucleotide-diphossugar_trans"/>
</dbReference>
<dbReference type="Gene3D" id="3.90.550.10">
    <property type="entry name" value="Spore Coat Polysaccharide Biosynthesis Protein SpsA, Chain A"/>
    <property type="match status" value="1"/>
</dbReference>
<comment type="caution">
    <text evidence="1">The sequence shown here is derived from an EMBL/GenBank/DDBJ whole genome shotgun (WGS) entry which is preliminary data.</text>
</comment>
<dbReference type="CDD" id="cd00761">
    <property type="entry name" value="Glyco_tranf_GTA_type"/>
    <property type="match status" value="1"/>
</dbReference>
<evidence type="ECO:0000313" key="1">
    <source>
        <dbReference type="EMBL" id="PSR21716.1"/>
    </source>
</evidence>
<protein>
    <recommendedName>
        <fullName evidence="3">Glycosyltransferase 2-like domain-containing protein</fullName>
    </recommendedName>
</protein>
<dbReference type="AlphaFoldDB" id="A0A2T2WHL3"/>
<organism evidence="1 2">
    <name type="scientific">Sulfobacillus benefaciens</name>
    <dbReference type="NCBI Taxonomy" id="453960"/>
    <lineage>
        <taxon>Bacteria</taxon>
        <taxon>Bacillati</taxon>
        <taxon>Bacillota</taxon>
        <taxon>Clostridia</taxon>
        <taxon>Eubacteriales</taxon>
        <taxon>Clostridiales Family XVII. Incertae Sedis</taxon>
        <taxon>Sulfobacillus</taxon>
    </lineage>
</organism>
<dbReference type="EMBL" id="PXYT01000127">
    <property type="protein sequence ID" value="PSR21716.1"/>
    <property type="molecule type" value="Genomic_DNA"/>
</dbReference>